<dbReference type="InterPro" id="IPR045325">
    <property type="entry name" value="TMEM70/TMEM186/TMEM223"/>
</dbReference>
<evidence type="ECO:0000256" key="3">
    <source>
        <dbReference type="ARBA" id="ARBA00014604"/>
    </source>
</evidence>
<evidence type="ECO:0000256" key="2">
    <source>
        <dbReference type="ARBA" id="ARBA00007020"/>
    </source>
</evidence>
<proteinExistence type="inferred from homology"/>
<reference evidence="11 12" key="1">
    <citation type="submission" date="2025-04" db="UniProtKB">
        <authorList>
            <consortium name="RefSeq"/>
        </authorList>
    </citation>
    <scope>IDENTIFICATION</scope>
</reference>
<keyword evidence="4 9" id="KW-0812">Transmembrane</keyword>
<keyword evidence="10" id="KW-1185">Reference proteome</keyword>
<evidence type="ECO:0000313" key="10">
    <source>
        <dbReference type="Proteomes" id="UP000515159"/>
    </source>
</evidence>
<evidence type="ECO:0000256" key="7">
    <source>
        <dbReference type="ARBA" id="ARBA00023128"/>
    </source>
</evidence>
<evidence type="ECO:0000256" key="4">
    <source>
        <dbReference type="ARBA" id="ARBA00022692"/>
    </source>
</evidence>
<organism evidence="10 11">
    <name type="scientific">Geotrypetes seraphini</name>
    <name type="common">Gaboon caecilian</name>
    <name type="synonym">Caecilia seraphini</name>
    <dbReference type="NCBI Taxonomy" id="260995"/>
    <lineage>
        <taxon>Eukaryota</taxon>
        <taxon>Metazoa</taxon>
        <taxon>Chordata</taxon>
        <taxon>Craniata</taxon>
        <taxon>Vertebrata</taxon>
        <taxon>Euteleostomi</taxon>
        <taxon>Amphibia</taxon>
        <taxon>Gymnophiona</taxon>
        <taxon>Geotrypetes</taxon>
    </lineage>
</organism>
<evidence type="ECO:0000313" key="12">
    <source>
        <dbReference type="RefSeq" id="XP_033770846.1"/>
    </source>
</evidence>
<feature type="transmembrane region" description="Helical" evidence="9">
    <location>
        <begin position="109"/>
        <end position="126"/>
    </location>
</feature>
<keyword evidence="7" id="KW-0496">Mitochondrion</keyword>
<dbReference type="AlphaFoldDB" id="A0A6P8NP52"/>
<accession>A0A6P8NP52</accession>
<dbReference type="InterPro" id="IPR026571">
    <property type="entry name" value="Tmem186"/>
</dbReference>
<evidence type="ECO:0000256" key="9">
    <source>
        <dbReference type="SAM" id="Phobius"/>
    </source>
</evidence>
<name>A0A6P8NP52_GEOSA</name>
<dbReference type="OrthoDB" id="6147888at2759"/>
<evidence type="ECO:0000256" key="8">
    <source>
        <dbReference type="ARBA" id="ARBA00023136"/>
    </source>
</evidence>
<keyword evidence="6 9" id="KW-1133">Transmembrane helix</keyword>
<evidence type="ECO:0000256" key="5">
    <source>
        <dbReference type="ARBA" id="ARBA00022792"/>
    </source>
</evidence>
<dbReference type="GO" id="GO:0005743">
    <property type="term" value="C:mitochondrial inner membrane"/>
    <property type="evidence" value="ECO:0007669"/>
    <property type="project" value="UniProtKB-SubCell"/>
</dbReference>
<comment type="similarity">
    <text evidence="2">Belongs to the TMEM186 family.</text>
</comment>
<dbReference type="Pfam" id="PF06979">
    <property type="entry name" value="TMEM70"/>
    <property type="match status" value="1"/>
</dbReference>
<dbReference type="GeneID" id="117345794"/>
<dbReference type="Proteomes" id="UP000515159">
    <property type="component" value="Chromosome 11"/>
</dbReference>
<keyword evidence="5" id="KW-0999">Mitochondrion inner membrane</keyword>
<dbReference type="PANTHER" id="PTHR13603">
    <property type="entry name" value="TRANSMEMBRANE PROTEIN 186"/>
    <property type="match status" value="1"/>
</dbReference>
<evidence type="ECO:0000313" key="11">
    <source>
        <dbReference type="RefSeq" id="XP_033770845.1"/>
    </source>
</evidence>
<dbReference type="PANTHER" id="PTHR13603:SF1">
    <property type="entry name" value="TRANSMEMBRANE PROTEIN 186"/>
    <property type="match status" value="1"/>
</dbReference>
<dbReference type="CTD" id="25880"/>
<sequence length="243" mass="27893">MIFHICLQATSKGTGHGGLIARMWTMKTVCRNTCIVNHRPCQNLKKRFTNNHLSQVNGDTLLVQHGYLFSTVSSPQSQQNCGVQDSQQFTLIYRFPAIRFCRALSRLKLLQTSITVLLLPPVYYFYVMGQASYESLLYSFGIAIFAGGMLYCLSYYLRRIIGMIYLNKAGTILKVSHLTFWGRRNNIFIPVENVMTLMETGDDKGEMLLLFKRYDSPAVLYFTIKYGHIVDRERFLQVFGGVF</sequence>
<dbReference type="RefSeq" id="XP_033770845.1">
    <property type="nucleotide sequence ID" value="XM_033914954.1"/>
</dbReference>
<keyword evidence="8 9" id="KW-0472">Membrane</keyword>
<evidence type="ECO:0000256" key="1">
    <source>
        <dbReference type="ARBA" id="ARBA00004448"/>
    </source>
</evidence>
<protein>
    <recommendedName>
        <fullName evidence="3">Transmembrane protein 186</fullName>
    </recommendedName>
</protein>
<comment type="subcellular location">
    <subcellularLocation>
        <location evidence="1">Mitochondrion inner membrane</location>
        <topology evidence="1">Multi-pass membrane protein</topology>
    </subcellularLocation>
</comment>
<dbReference type="KEGG" id="gsh:117345794"/>
<feature type="transmembrane region" description="Helical" evidence="9">
    <location>
        <begin position="138"/>
        <end position="157"/>
    </location>
</feature>
<gene>
    <name evidence="11 12" type="primary">TMEM186</name>
</gene>
<dbReference type="RefSeq" id="XP_033770846.1">
    <property type="nucleotide sequence ID" value="XM_033914955.1"/>
</dbReference>
<evidence type="ECO:0000256" key="6">
    <source>
        <dbReference type="ARBA" id="ARBA00022989"/>
    </source>
</evidence>